<accession>A0ABC9NGV5</accession>
<reference evidence="1" key="2">
    <citation type="submission" date="2013-11" db="EMBL/GenBank/DDBJ databases">
        <title>Draft genome sequence of Bacteroides uniformis (ATCC 8492).</title>
        <authorList>
            <person name="Sudarsanam P."/>
            <person name="Ley R."/>
            <person name="Guruge J."/>
            <person name="Turnbaugh P.J."/>
            <person name="Mahowald M."/>
            <person name="Liep D."/>
            <person name="Gordon J."/>
        </authorList>
    </citation>
    <scope>NUCLEOTIDE SEQUENCE</scope>
    <source>
        <strain evidence="1">ATCC 8492</strain>
    </source>
</reference>
<name>A0ABC9NGV5_BACUC</name>
<dbReference type="Proteomes" id="UP000004110">
    <property type="component" value="Unassembled WGS sequence"/>
</dbReference>
<dbReference type="EMBL" id="AAYH02000033">
    <property type="protein sequence ID" value="EDO55916.1"/>
    <property type="molecule type" value="Genomic_DNA"/>
</dbReference>
<proteinExistence type="predicted"/>
<sequence length="41" mass="4738">MFSYFVLVFWFNGNFPVRKGCCRIILVTLILGNPSFVTYSS</sequence>
<evidence type="ECO:0000313" key="2">
    <source>
        <dbReference type="Proteomes" id="UP000004110"/>
    </source>
</evidence>
<dbReference type="AlphaFoldDB" id="A0ABC9NGV5"/>
<protein>
    <submittedName>
        <fullName evidence="1">Uncharacterized protein</fullName>
    </submittedName>
</protein>
<keyword evidence="2" id="KW-1185">Reference proteome</keyword>
<gene>
    <name evidence="1" type="ORF">BACUNI_00390</name>
</gene>
<comment type="caution">
    <text evidence="1">The sequence shown here is derived from an EMBL/GenBank/DDBJ whole genome shotgun (WGS) entry which is preliminary data.</text>
</comment>
<reference evidence="1" key="1">
    <citation type="submission" date="2007-06" db="EMBL/GenBank/DDBJ databases">
        <authorList>
            <person name="Fulton L."/>
            <person name="Clifton S."/>
            <person name="Fulton B."/>
            <person name="Xu J."/>
            <person name="Minx P."/>
            <person name="Pepin K.H."/>
            <person name="Johnson M."/>
            <person name="Thiruvilangam P."/>
            <person name="Bhonagiri V."/>
            <person name="Nash W.E."/>
            <person name="Mardis E.R."/>
            <person name="Wilson R.K."/>
        </authorList>
    </citation>
    <scope>NUCLEOTIDE SEQUENCE [LARGE SCALE GENOMIC DNA]</scope>
    <source>
        <strain evidence="1">ATCC 8492</strain>
    </source>
</reference>
<evidence type="ECO:0000313" key="1">
    <source>
        <dbReference type="EMBL" id="EDO55916.1"/>
    </source>
</evidence>
<organism evidence="1 2">
    <name type="scientific">Bacteroides uniformis (strain ATCC 8492 / DSM 6597 / CCUG 4942 / CIP 103695 / JCM 5828 / KCTC 5204 / NCTC 13054 / VPI 0061)</name>
    <dbReference type="NCBI Taxonomy" id="411479"/>
    <lineage>
        <taxon>Bacteria</taxon>
        <taxon>Pseudomonadati</taxon>
        <taxon>Bacteroidota</taxon>
        <taxon>Bacteroidia</taxon>
        <taxon>Bacteroidales</taxon>
        <taxon>Bacteroidaceae</taxon>
        <taxon>Bacteroides</taxon>
    </lineage>
</organism>